<keyword evidence="5 9" id="KW-0350">Heme biosynthesis</keyword>
<dbReference type="AlphaFoldDB" id="A0A919EFV1"/>
<evidence type="ECO:0000256" key="5">
    <source>
        <dbReference type="ARBA" id="ARBA00023133"/>
    </source>
</evidence>
<keyword evidence="12" id="KW-1185">Reference proteome</keyword>
<keyword evidence="7 9" id="KW-0627">Porphyrin biosynthesis</keyword>
<dbReference type="Gene3D" id="3.40.50.1400">
    <property type="match status" value="2"/>
</dbReference>
<dbReference type="GO" id="GO:0005737">
    <property type="term" value="C:cytoplasm"/>
    <property type="evidence" value="ECO:0007669"/>
    <property type="project" value="UniProtKB-SubCell"/>
</dbReference>
<dbReference type="SUPFAM" id="SSF53800">
    <property type="entry name" value="Chelatase"/>
    <property type="match status" value="1"/>
</dbReference>
<dbReference type="FunFam" id="3.40.50.1400:FF:000002">
    <property type="entry name" value="Ferrochelatase"/>
    <property type="match status" value="1"/>
</dbReference>
<evidence type="ECO:0000256" key="7">
    <source>
        <dbReference type="ARBA" id="ARBA00023244"/>
    </source>
</evidence>
<dbReference type="CDD" id="cd03411">
    <property type="entry name" value="Ferrochelatase_N"/>
    <property type="match status" value="1"/>
</dbReference>
<accession>A0A919EFV1</accession>
<comment type="function">
    <text evidence="9 10">Catalyzes the ferrous insertion into protoporphyrin IX.</text>
</comment>
<proteinExistence type="inferred from homology"/>
<dbReference type="PROSITE" id="PS00534">
    <property type="entry name" value="FERROCHELATASE"/>
    <property type="match status" value="1"/>
</dbReference>
<dbReference type="RefSeq" id="WP_189766731.1">
    <property type="nucleotide sequence ID" value="NZ_BNCK01000001.1"/>
</dbReference>
<dbReference type="PANTHER" id="PTHR11108">
    <property type="entry name" value="FERROCHELATASE"/>
    <property type="match status" value="1"/>
</dbReference>
<dbReference type="InterPro" id="IPR001015">
    <property type="entry name" value="Ferrochelatase"/>
</dbReference>
<dbReference type="PANTHER" id="PTHR11108:SF1">
    <property type="entry name" value="FERROCHELATASE, MITOCHONDRIAL"/>
    <property type="match status" value="1"/>
</dbReference>
<dbReference type="InterPro" id="IPR033644">
    <property type="entry name" value="Ferrochelatase_C"/>
</dbReference>
<comment type="pathway">
    <text evidence="9 10">Porphyrin-containing compound metabolism; protoheme biosynthesis; protoheme from protoporphyrin-IX: step 1/1.</text>
</comment>
<feature type="binding site" evidence="9">
    <location>
        <position position="293"/>
    </location>
    <ligand>
        <name>Fe(2+)</name>
        <dbReference type="ChEBI" id="CHEBI:29033"/>
    </ligand>
</feature>
<evidence type="ECO:0000256" key="2">
    <source>
        <dbReference type="ARBA" id="ARBA00022490"/>
    </source>
</evidence>
<keyword evidence="4 9" id="KW-0408">Iron</keyword>
<evidence type="ECO:0000256" key="10">
    <source>
        <dbReference type="RuleBase" id="RU000607"/>
    </source>
</evidence>
<dbReference type="HAMAP" id="MF_00323">
    <property type="entry name" value="Ferrochelatase"/>
    <property type="match status" value="1"/>
</dbReference>
<evidence type="ECO:0000313" key="11">
    <source>
        <dbReference type="EMBL" id="GHF77545.1"/>
    </source>
</evidence>
<reference evidence="11" key="2">
    <citation type="submission" date="2020-09" db="EMBL/GenBank/DDBJ databases">
        <authorList>
            <person name="Sun Q."/>
            <person name="Kim S."/>
        </authorList>
    </citation>
    <scope>NUCLEOTIDE SEQUENCE</scope>
    <source>
        <strain evidence="11">KCTC 42731</strain>
    </source>
</reference>
<dbReference type="InterPro" id="IPR033659">
    <property type="entry name" value="Ferrochelatase_N"/>
</dbReference>
<protein>
    <recommendedName>
        <fullName evidence="9 10">Ferrochelatase</fullName>
        <ecNumber evidence="9 10">4.98.1.1</ecNumber>
    </recommendedName>
    <alternativeName>
        <fullName evidence="9">Heme synthase</fullName>
    </alternativeName>
    <alternativeName>
        <fullName evidence="9">Protoheme ferro-lyase</fullName>
    </alternativeName>
</protein>
<keyword evidence="3 9" id="KW-0479">Metal-binding</keyword>
<reference evidence="11" key="1">
    <citation type="journal article" date="2014" name="Int. J. Syst. Evol. Microbiol.">
        <title>Complete genome sequence of Corynebacterium casei LMG S-19264T (=DSM 44701T), isolated from a smear-ripened cheese.</title>
        <authorList>
            <consortium name="US DOE Joint Genome Institute (JGI-PGF)"/>
            <person name="Walter F."/>
            <person name="Albersmeier A."/>
            <person name="Kalinowski J."/>
            <person name="Ruckert C."/>
        </authorList>
    </citation>
    <scope>NUCLEOTIDE SEQUENCE</scope>
    <source>
        <strain evidence="11">KCTC 42731</strain>
    </source>
</reference>
<comment type="similarity">
    <text evidence="1 9 10">Belongs to the ferrochelatase family.</text>
</comment>
<sequence>MKSRYLGRDKAIHQQKRKIGVLLTNLGTPDEPTSGALRKYLRQFLSDPRVVEIPRFIWMIILHGIILRVRPQKSAKLYESIWTDKGSPLMVISQDMRDKIAQQLNASEQDELVIDIAMRYGEPAIPKALNRMQEQGVDKLIVLPLYPQYAGPTTASAFDEVTNELAKWRWIPSLHFINGYHDHPLYIQALANSIKEHFEAHGEPDKLILSYHGMPKHFLDSGDPYFCFCHKTTRLVTEKLGLAEDKFMTTFQSRFGKAEWLKPYTDETLEGLPAQGVKNVAIISPAFSADCLETLEELVHENKDIFIEAGGEAYSYIPALNDRDDHCNALAAIIAAQIEACKQQ</sequence>
<evidence type="ECO:0000256" key="4">
    <source>
        <dbReference type="ARBA" id="ARBA00023004"/>
    </source>
</evidence>
<feature type="binding site" evidence="9">
    <location>
        <position position="212"/>
    </location>
    <ligand>
        <name>Fe(2+)</name>
        <dbReference type="ChEBI" id="CHEBI:29033"/>
    </ligand>
</feature>
<evidence type="ECO:0000313" key="12">
    <source>
        <dbReference type="Proteomes" id="UP000623842"/>
    </source>
</evidence>
<evidence type="ECO:0000256" key="8">
    <source>
        <dbReference type="ARBA" id="ARBA00024536"/>
    </source>
</evidence>
<dbReference type="CDD" id="cd00419">
    <property type="entry name" value="Ferrochelatase_C"/>
    <property type="match status" value="1"/>
</dbReference>
<keyword evidence="6 9" id="KW-0456">Lyase</keyword>
<evidence type="ECO:0000256" key="3">
    <source>
        <dbReference type="ARBA" id="ARBA00022723"/>
    </source>
</evidence>
<gene>
    <name evidence="11" type="primary">hemH2</name>
    <name evidence="9" type="synonym">hemH</name>
    <name evidence="11" type="ORF">GCM10017161_00660</name>
</gene>
<keyword evidence="2 9" id="KW-0963">Cytoplasm</keyword>
<evidence type="ECO:0000256" key="9">
    <source>
        <dbReference type="HAMAP-Rule" id="MF_00323"/>
    </source>
</evidence>
<dbReference type="GO" id="GO:0006783">
    <property type="term" value="P:heme biosynthetic process"/>
    <property type="evidence" value="ECO:0007669"/>
    <property type="project" value="UniProtKB-UniRule"/>
</dbReference>
<evidence type="ECO:0000256" key="6">
    <source>
        <dbReference type="ARBA" id="ARBA00023239"/>
    </source>
</evidence>
<evidence type="ECO:0000256" key="1">
    <source>
        <dbReference type="ARBA" id="ARBA00007718"/>
    </source>
</evidence>
<dbReference type="Pfam" id="PF00762">
    <property type="entry name" value="Ferrochelatase"/>
    <property type="match status" value="1"/>
</dbReference>
<comment type="catalytic activity">
    <reaction evidence="9 10">
        <text>heme b + 2 H(+) = protoporphyrin IX + Fe(2+)</text>
        <dbReference type="Rhea" id="RHEA:22584"/>
        <dbReference type="ChEBI" id="CHEBI:15378"/>
        <dbReference type="ChEBI" id="CHEBI:29033"/>
        <dbReference type="ChEBI" id="CHEBI:57306"/>
        <dbReference type="ChEBI" id="CHEBI:60344"/>
        <dbReference type="EC" id="4.98.1.1"/>
    </reaction>
</comment>
<dbReference type="EC" id="4.98.1.1" evidence="9 10"/>
<comment type="catalytic activity">
    <reaction evidence="8">
        <text>Fe-coproporphyrin III + 2 H(+) = coproporphyrin III + Fe(2+)</text>
        <dbReference type="Rhea" id="RHEA:49572"/>
        <dbReference type="ChEBI" id="CHEBI:15378"/>
        <dbReference type="ChEBI" id="CHEBI:29033"/>
        <dbReference type="ChEBI" id="CHEBI:68438"/>
        <dbReference type="ChEBI" id="CHEBI:131725"/>
        <dbReference type="EC" id="4.99.1.9"/>
    </reaction>
    <physiologicalReaction direction="right-to-left" evidence="8">
        <dbReference type="Rhea" id="RHEA:49574"/>
    </physiologicalReaction>
</comment>
<dbReference type="GO" id="GO:0004325">
    <property type="term" value="F:ferrochelatase activity"/>
    <property type="evidence" value="ECO:0007669"/>
    <property type="project" value="UniProtKB-UniRule"/>
</dbReference>
<dbReference type="Proteomes" id="UP000623842">
    <property type="component" value="Unassembled WGS sequence"/>
</dbReference>
<dbReference type="InterPro" id="IPR019772">
    <property type="entry name" value="Ferrochelatase_AS"/>
</dbReference>
<dbReference type="EMBL" id="BNCK01000001">
    <property type="protein sequence ID" value="GHF77545.1"/>
    <property type="molecule type" value="Genomic_DNA"/>
</dbReference>
<name>A0A919EFV1_9GAMM</name>
<comment type="subcellular location">
    <subcellularLocation>
        <location evidence="9 10">Cytoplasm</location>
    </subcellularLocation>
</comment>
<comment type="caution">
    <text evidence="11">The sequence shown here is derived from an EMBL/GenBank/DDBJ whole genome shotgun (WGS) entry which is preliminary data.</text>
</comment>
<dbReference type="NCBIfam" id="TIGR00109">
    <property type="entry name" value="hemH"/>
    <property type="match status" value="1"/>
</dbReference>
<organism evidence="11 12">
    <name type="scientific">Thalassotalea marina</name>
    <dbReference type="NCBI Taxonomy" id="1673741"/>
    <lineage>
        <taxon>Bacteria</taxon>
        <taxon>Pseudomonadati</taxon>
        <taxon>Pseudomonadota</taxon>
        <taxon>Gammaproteobacteria</taxon>
        <taxon>Alteromonadales</taxon>
        <taxon>Colwelliaceae</taxon>
        <taxon>Thalassotalea</taxon>
    </lineage>
</organism>
<dbReference type="GO" id="GO:0046872">
    <property type="term" value="F:metal ion binding"/>
    <property type="evidence" value="ECO:0007669"/>
    <property type="project" value="UniProtKB-KW"/>
</dbReference>